<sequence>MSNDNVAKISIIEGDSIEIVKGQHTEYVGKMTYSSSKKLIATAENGKLFGDNPEDPPKTEGRIIDIVMFVAGTTDPVNTDGQNHHANTSYWKYIDEKTKQETEQSLNNLWNNIKKLKPQFLDLHIEGEFFSWSGDNDTKQRTQASERLFDLLLRVYSGWKNQEVHLHLIGHSHGGNVINQFTELVSSKEMIAKSTILKPRKITEFPKLWKVKSITYLSTPFFQKKHQLNHAKLHKDCKIINVHNEYDLTQQLVANFSLNNLEGLLKSFKMERFDTGIKTVKGVKTDAITTYLKSFIWQDFKNKAILAWREMSKAFLGFNIITAEFIKYINSLKIENSNLQKEKDSFVSLLKNLQQWTYDVHQNYASISGGHDKATWVKNLKLTQGLKVLNILFAIKSSPKDSYLLSLLAGVFGENKGITDSIDETLWSPQKQTKNLTIIDVNITESDPYNTRNKKKQIATFLKGAQNAVHTRELEDMLMRLFSQFIKPPQLKKIIGYIDNAEYVVTGNLDKELKILRGNLEIYDSFVTKYYADLVTPQDEAGYDDILKRPGTLPYLAMASHSLSHTQLWGKVDEGLKNAFSSGKNPGYKKKS</sequence>
<proteinExistence type="predicted"/>
<gene>
    <name evidence="1" type="ORF">ACFQO9_13905</name>
</gene>
<reference evidence="2" key="1">
    <citation type="journal article" date="2019" name="Int. J. Syst. Evol. Microbiol.">
        <title>The Global Catalogue of Microorganisms (GCM) 10K type strain sequencing project: providing services to taxonomists for standard genome sequencing and annotation.</title>
        <authorList>
            <consortium name="The Broad Institute Genomics Platform"/>
            <consortium name="The Broad Institute Genome Sequencing Center for Infectious Disease"/>
            <person name="Wu L."/>
            <person name="Ma J."/>
        </authorList>
    </citation>
    <scope>NUCLEOTIDE SEQUENCE [LARGE SCALE GENOMIC DNA]</scope>
    <source>
        <strain evidence="2">CCUG 54781</strain>
    </source>
</reference>
<comment type="caution">
    <text evidence="1">The sequence shown here is derived from an EMBL/GenBank/DDBJ whole genome shotgun (WGS) entry which is preliminary data.</text>
</comment>
<evidence type="ECO:0000313" key="2">
    <source>
        <dbReference type="Proteomes" id="UP001596550"/>
    </source>
</evidence>
<keyword evidence="2" id="KW-1185">Reference proteome</keyword>
<dbReference type="InterPro" id="IPR029058">
    <property type="entry name" value="AB_hydrolase_fold"/>
</dbReference>
<evidence type="ECO:0008006" key="3">
    <source>
        <dbReference type="Google" id="ProtNLM"/>
    </source>
</evidence>
<evidence type="ECO:0000313" key="1">
    <source>
        <dbReference type="EMBL" id="MFC7347816.1"/>
    </source>
</evidence>
<dbReference type="Proteomes" id="UP001596550">
    <property type="component" value="Unassembled WGS sequence"/>
</dbReference>
<dbReference type="EMBL" id="JBHTCR010000006">
    <property type="protein sequence ID" value="MFC7347816.1"/>
    <property type="molecule type" value="Genomic_DNA"/>
</dbReference>
<accession>A0ABW2M255</accession>
<name>A0ABW2M255_9FLAO</name>
<dbReference type="RefSeq" id="WP_378180227.1">
    <property type="nucleotide sequence ID" value="NZ_JBHTCR010000006.1"/>
</dbReference>
<protein>
    <recommendedName>
        <fullName evidence="3">Alpha/beta hydrolase</fullName>
    </recommendedName>
</protein>
<organism evidence="1 2">
    <name type="scientific">Chryseobacterium zhengzhouense</name>
    <dbReference type="NCBI Taxonomy" id="1636086"/>
    <lineage>
        <taxon>Bacteria</taxon>
        <taxon>Pseudomonadati</taxon>
        <taxon>Bacteroidota</taxon>
        <taxon>Flavobacteriia</taxon>
        <taxon>Flavobacteriales</taxon>
        <taxon>Weeksellaceae</taxon>
        <taxon>Chryseobacterium group</taxon>
        <taxon>Chryseobacterium</taxon>
    </lineage>
</organism>
<dbReference type="Gene3D" id="3.40.50.1820">
    <property type="entry name" value="alpha/beta hydrolase"/>
    <property type="match status" value="1"/>
</dbReference>